<evidence type="ECO:0000256" key="4">
    <source>
        <dbReference type="ARBA" id="ARBA00022692"/>
    </source>
</evidence>
<evidence type="ECO:0000256" key="3">
    <source>
        <dbReference type="ARBA" id="ARBA00022475"/>
    </source>
</evidence>
<keyword evidence="3" id="KW-1003">Cell membrane</keyword>
<dbReference type="OrthoDB" id="7170686at2"/>
<evidence type="ECO:0000313" key="11">
    <source>
        <dbReference type="EMBL" id="SFL12242.1"/>
    </source>
</evidence>
<organism evidence="11 12">
    <name type="scientific">Methylorubrum salsuginis</name>
    <dbReference type="NCBI Taxonomy" id="414703"/>
    <lineage>
        <taxon>Bacteria</taxon>
        <taxon>Pseudomonadati</taxon>
        <taxon>Pseudomonadota</taxon>
        <taxon>Alphaproteobacteria</taxon>
        <taxon>Hyphomicrobiales</taxon>
        <taxon>Methylobacteriaceae</taxon>
        <taxon>Methylorubrum</taxon>
    </lineage>
</organism>
<evidence type="ECO:0000256" key="1">
    <source>
        <dbReference type="ARBA" id="ARBA00004162"/>
    </source>
</evidence>
<name>A0A1I4F2N9_9HYPH</name>
<feature type="region of interest" description="Disordered" evidence="8">
    <location>
        <begin position="85"/>
        <end position="110"/>
    </location>
</feature>
<dbReference type="PANTHER" id="PTHR30329">
    <property type="entry name" value="STATOR ELEMENT OF FLAGELLAR MOTOR COMPLEX"/>
    <property type="match status" value="1"/>
</dbReference>
<evidence type="ECO:0000256" key="6">
    <source>
        <dbReference type="ARBA" id="ARBA00023136"/>
    </source>
</evidence>
<dbReference type="Gene3D" id="3.30.1330.60">
    <property type="entry name" value="OmpA-like domain"/>
    <property type="match status" value="1"/>
</dbReference>
<dbReference type="InterPro" id="IPR036737">
    <property type="entry name" value="OmpA-like_sf"/>
</dbReference>
<dbReference type="Proteomes" id="UP000198804">
    <property type="component" value="Unassembled WGS sequence"/>
</dbReference>
<dbReference type="STRING" id="414703.SAMN04488125_10975"/>
<dbReference type="Pfam" id="PF13677">
    <property type="entry name" value="MotB_plug"/>
    <property type="match status" value="1"/>
</dbReference>
<feature type="transmembrane region" description="Helical" evidence="9">
    <location>
        <begin position="12"/>
        <end position="36"/>
    </location>
</feature>
<comment type="similarity">
    <text evidence="2">Belongs to the MotB family.</text>
</comment>
<protein>
    <submittedName>
        <fullName evidence="11">Chemotaxis protein MotB</fullName>
    </submittedName>
</protein>
<evidence type="ECO:0000313" key="12">
    <source>
        <dbReference type="Proteomes" id="UP000198804"/>
    </source>
</evidence>
<comment type="subcellular location">
    <subcellularLocation>
        <location evidence="1">Cell membrane</location>
        <topology evidence="1">Single-pass membrane protein</topology>
    </subcellularLocation>
</comment>
<evidence type="ECO:0000259" key="10">
    <source>
        <dbReference type="PROSITE" id="PS51123"/>
    </source>
</evidence>
<dbReference type="InterPro" id="IPR025713">
    <property type="entry name" value="MotB-like_N_dom"/>
</dbReference>
<dbReference type="InterPro" id="IPR006665">
    <property type="entry name" value="OmpA-like"/>
</dbReference>
<evidence type="ECO:0000256" key="8">
    <source>
        <dbReference type="SAM" id="MobiDB-lite"/>
    </source>
</evidence>
<dbReference type="SUPFAM" id="SSF103088">
    <property type="entry name" value="OmpA-like"/>
    <property type="match status" value="1"/>
</dbReference>
<feature type="domain" description="OmpA-like" evidence="10">
    <location>
        <begin position="148"/>
        <end position="267"/>
    </location>
</feature>
<evidence type="ECO:0000256" key="5">
    <source>
        <dbReference type="ARBA" id="ARBA00022989"/>
    </source>
</evidence>
<sequence length="277" mass="30149">MAKKKRGGAHGGHGWFVTFADLMALLMSFFVMIAAYSTQDQKKLQVVAGSMRDAFGTSKESKFAGIIEQEGLPTADKLKHLRDVPPERASDRTTPPQLDSGLDDGIPDRGYPEAFGQAAASLRQAMQDMPEVAELSKNIIISPTRRGLDVAIVDQDGRSMFPEGSSRPYDRTRRLLEKLVPTLARLPNRIVVTGFTATPRPGQRDTAPPWELSANRALSVRDILASAGLPDDRFASVSGKADTEPMFPDNPYLAANRRVTVTLLSEPPPTPNGKVLP</sequence>
<dbReference type="EMBL" id="FOSV01000009">
    <property type="protein sequence ID" value="SFL12242.1"/>
    <property type="molecule type" value="Genomic_DNA"/>
</dbReference>
<dbReference type="Pfam" id="PF00691">
    <property type="entry name" value="OmpA"/>
    <property type="match status" value="1"/>
</dbReference>
<keyword evidence="4 9" id="KW-0812">Transmembrane</keyword>
<dbReference type="InterPro" id="IPR050330">
    <property type="entry name" value="Bact_OuterMem_StrucFunc"/>
</dbReference>
<dbReference type="GO" id="GO:0005886">
    <property type="term" value="C:plasma membrane"/>
    <property type="evidence" value="ECO:0007669"/>
    <property type="project" value="UniProtKB-SubCell"/>
</dbReference>
<evidence type="ECO:0000256" key="2">
    <source>
        <dbReference type="ARBA" id="ARBA00008914"/>
    </source>
</evidence>
<keyword evidence="12" id="KW-1185">Reference proteome</keyword>
<dbReference type="RefSeq" id="WP_091946350.1">
    <property type="nucleotide sequence ID" value="NZ_FOSV01000009.1"/>
</dbReference>
<evidence type="ECO:0000256" key="7">
    <source>
        <dbReference type="PROSITE-ProRule" id="PRU00473"/>
    </source>
</evidence>
<evidence type="ECO:0000256" key="9">
    <source>
        <dbReference type="SAM" id="Phobius"/>
    </source>
</evidence>
<keyword evidence="5 9" id="KW-1133">Transmembrane helix</keyword>
<dbReference type="PANTHER" id="PTHR30329:SF21">
    <property type="entry name" value="LIPOPROTEIN YIAD-RELATED"/>
    <property type="match status" value="1"/>
</dbReference>
<gene>
    <name evidence="11" type="ORF">SAMN04488125_10975</name>
</gene>
<keyword evidence="6 7" id="KW-0472">Membrane</keyword>
<dbReference type="CDD" id="cd07185">
    <property type="entry name" value="OmpA_C-like"/>
    <property type="match status" value="1"/>
</dbReference>
<reference evidence="12" key="1">
    <citation type="submission" date="2016-10" db="EMBL/GenBank/DDBJ databases">
        <authorList>
            <person name="Varghese N."/>
            <person name="Submissions S."/>
        </authorList>
    </citation>
    <scope>NUCLEOTIDE SEQUENCE [LARGE SCALE GENOMIC DNA]</scope>
    <source>
        <strain evidence="12">CGMCC 1.6474</strain>
    </source>
</reference>
<dbReference type="PROSITE" id="PS51123">
    <property type="entry name" value="OMPA_2"/>
    <property type="match status" value="1"/>
</dbReference>
<dbReference type="AlphaFoldDB" id="A0A1I4F2N9"/>
<accession>A0A1I4F2N9</accession>
<proteinExistence type="inferred from homology"/>